<dbReference type="HAMAP" id="MF_00144">
    <property type="entry name" value="tRNA_thiouridyl_MnmA"/>
    <property type="match status" value="1"/>
</dbReference>
<dbReference type="Gene3D" id="2.30.30.280">
    <property type="entry name" value="Adenine nucleotide alpha hydrolases-like domains"/>
    <property type="match status" value="1"/>
</dbReference>
<dbReference type="NCBIfam" id="TIGR00420">
    <property type="entry name" value="trmU"/>
    <property type="match status" value="1"/>
</dbReference>
<keyword evidence="6 14" id="KW-0820">tRNA-binding</keyword>
<comment type="caution">
    <text evidence="14">Lacks conserved residue(s) required for the propagation of feature annotation.</text>
</comment>
<dbReference type="GO" id="GO:0005524">
    <property type="term" value="F:ATP binding"/>
    <property type="evidence" value="ECO:0007669"/>
    <property type="project" value="UniProtKB-KW"/>
</dbReference>
<evidence type="ECO:0000259" key="16">
    <source>
        <dbReference type="Pfam" id="PF20259"/>
    </source>
</evidence>
<evidence type="ECO:0000256" key="4">
    <source>
        <dbReference type="ARBA" id="ARBA00013805"/>
    </source>
</evidence>
<dbReference type="Gene3D" id="2.40.30.10">
    <property type="entry name" value="Translation factors"/>
    <property type="match status" value="1"/>
</dbReference>
<dbReference type="GO" id="GO:0005737">
    <property type="term" value="C:cytoplasm"/>
    <property type="evidence" value="ECO:0007669"/>
    <property type="project" value="UniProtKB-SubCell"/>
</dbReference>
<keyword evidence="5 14" id="KW-0963">Cytoplasm</keyword>
<feature type="binding site" evidence="14">
    <location>
        <begin position="6"/>
        <end position="13"/>
    </location>
    <ligand>
        <name>ATP</name>
        <dbReference type="ChEBI" id="CHEBI:30616"/>
    </ligand>
</feature>
<keyword evidence="10 14" id="KW-0067">ATP-binding</keyword>
<comment type="similarity">
    <text evidence="2 14">Belongs to the MnmA/TRMU family.</text>
</comment>
<evidence type="ECO:0000313" key="18">
    <source>
        <dbReference type="Proteomes" id="UP000179344"/>
    </source>
</evidence>
<dbReference type="GO" id="GO:0002143">
    <property type="term" value="P:tRNA wobble position uridine thiolation"/>
    <property type="evidence" value="ECO:0007669"/>
    <property type="project" value="TreeGrafter"/>
</dbReference>
<evidence type="ECO:0000256" key="5">
    <source>
        <dbReference type="ARBA" id="ARBA00022490"/>
    </source>
</evidence>
<dbReference type="SUPFAM" id="SSF52402">
    <property type="entry name" value="Adenine nucleotide alpha hydrolases-like"/>
    <property type="match status" value="1"/>
</dbReference>
<feature type="active site" description="Nucleophile" evidence="14">
    <location>
        <position position="97"/>
    </location>
</feature>
<dbReference type="InterPro" id="IPR046884">
    <property type="entry name" value="MnmA-like_central"/>
</dbReference>
<keyword evidence="8 14" id="KW-0819">tRNA processing</keyword>
<evidence type="ECO:0000256" key="9">
    <source>
        <dbReference type="ARBA" id="ARBA00022741"/>
    </source>
</evidence>
<accession>A0A1F6TE76</accession>
<dbReference type="GO" id="GO:0000049">
    <property type="term" value="F:tRNA binding"/>
    <property type="evidence" value="ECO:0007669"/>
    <property type="project" value="UniProtKB-KW"/>
</dbReference>
<dbReference type="InterPro" id="IPR004506">
    <property type="entry name" value="MnmA-like"/>
</dbReference>
<dbReference type="PANTHER" id="PTHR11933">
    <property type="entry name" value="TRNA 5-METHYLAMINOMETHYL-2-THIOURIDYLATE -METHYLTRANSFERASE"/>
    <property type="match status" value="1"/>
</dbReference>
<sequence>MKIIVGISGGVDSAVAALLLKRQGHDVTGVFMKNWEEDDSAGYCGAAEDLKSARAACDVIGVPLRTVNFATEYWDRVFAYFLAEHRAGRTPNPDVLCNKEIKFKAFLEHALDLGAEAIATGHYARVDEQNGRYRLLKARDGNKDQTYFLYLLGQNELAHTLFPVGELTKPEVRAIAREAGLPNYDRKDSTGICFIGERDFKSFLARYLPAQPGEIRTAAGRVVGRHDGVMYYTIGQRHGLHIGGAGAAWYVVDKDVNSNILYVEQGEHHPALYSAALIAGPIHWVAGAAPSPPGRPAAKIRYRQPDQTCVLEPHAHGLRVAFDMPQRAVTPGQSVVFYQGEECLGGGVIHEAVAGDICREPPSGDRIKTRQSGKILLE</sequence>
<feature type="region of interest" description="Interaction with tRNA" evidence="14">
    <location>
        <begin position="143"/>
        <end position="145"/>
    </location>
</feature>
<feature type="binding site" evidence="14">
    <location>
        <position position="121"/>
    </location>
    <ligand>
        <name>ATP</name>
        <dbReference type="ChEBI" id="CHEBI:30616"/>
    </ligand>
</feature>
<feature type="domain" description="tRNA-specific 2-thiouridylase MnmA-like C-terminal" evidence="15">
    <location>
        <begin position="276"/>
        <end position="349"/>
    </location>
</feature>
<dbReference type="InterPro" id="IPR023382">
    <property type="entry name" value="MnmA-like_central_sf"/>
</dbReference>
<evidence type="ECO:0000256" key="14">
    <source>
        <dbReference type="HAMAP-Rule" id="MF_00144"/>
    </source>
</evidence>
<dbReference type="GO" id="GO:0103016">
    <property type="term" value="F:tRNA-uridine 2-sulfurtransferase activity"/>
    <property type="evidence" value="ECO:0007669"/>
    <property type="project" value="UniProtKB-EC"/>
</dbReference>
<organism evidence="17 18">
    <name type="scientific">Candidatus Muproteobacteria bacterium RBG_16_65_31</name>
    <dbReference type="NCBI Taxonomy" id="1817759"/>
    <lineage>
        <taxon>Bacteria</taxon>
        <taxon>Pseudomonadati</taxon>
        <taxon>Pseudomonadota</taxon>
        <taxon>Candidatus Muproteobacteria</taxon>
    </lineage>
</organism>
<dbReference type="Proteomes" id="UP000179344">
    <property type="component" value="Unassembled WGS sequence"/>
</dbReference>
<feature type="region of interest" description="Interaction with tRNA" evidence="14">
    <location>
        <begin position="301"/>
        <end position="302"/>
    </location>
</feature>
<dbReference type="NCBIfam" id="NF001138">
    <property type="entry name" value="PRK00143.1"/>
    <property type="match status" value="1"/>
</dbReference>
<protein>
    <recommendedName>
        <fullName evidence="4 14">tRNA-specific 2-thiouridylase MnmA</fullName>
        <ecNumber evidence="3 14">2.8.1.13</ecNumber>
    </recommendedName>
</protein>
<dbReference type="FunFam" id="3.40.50.620:FF:000004">
    <property type="entry name" value="tRNA-specific 2-thiouridylase MnmA"/>
    <property type="match status" value="1"/>
</dbReference>
<evidence type="ECO:0000256" key="2">
    <source>
        <dbReference type="ARBA" id="ARBA00006191"/>
    </source>
</evidence>
<dbReference type="EC" id="2.8.1.13" evidence="3 14"/>
<evidence type="ECO:0000256" key="7">
    <source>
        <dbReference type="ARBA" id="ARBA00022679"/>
    </source>
</evidence>
<dbReference type="PANTHER" id="PTHR11933:SF5">
    <property type="entry name" value="MITOCHONDRIAL TRNA-SPECIFIC 2-THIOURIDYLASE 1"/>
    <property type="match status" value="1"/>
</dbReference>
<dbReference type="CDD" id="cd01998">
    <property type="entry name" value="MnmA_TRMU-like"/>
    <property type="match status" value="1"/>
</dbReference>
<feature type="binding site" evidence="14">
    <location>
        <position position="32"/>
    </location>
    <ligand>
        <name>ATP</name>
        <dbReference type="ChEBI" id="CHEBI:30616"/>
    </ligand>
</feature>
<evidence type="ECO:0000256" key="11">
    <source>
        <dbReference type="ARBA" id="ARBA00022884"/>
    </source>
</evidence>
<dbReference type="Pfam" id="PF20258">
    <property type="entry name" value="tRNA_Me_trans_C"/>
    <property type="match status" value="1"/>
</dbReference>
<keyword evidence="9 14" id="KW-0547">Nucleotide-binding</keyword>
<feature type="domain" description="tRNA-specific 2-thiouridylase MnmA-like central" evidence="16">
    <location>
        <begin position="201"/>
        <end position="263"/>
    </location>
</feature>
<feature type="site" description="Interaction with tRNA" evidence="14">
    <location>
        <position position="333"/>
    </location>
</feature>
<evidence type="ECO:0000259" key="15">
    <source>
        <dbReference type="Pfam" id="PF20258"/>
    </source>
</evidence>
<comment type="catalytic activity">
    <reaction evidence="13 14">
        <text>S-sulfanyl-L-cysteinyl-[protein] + uridine(34) in tRNA + AH2 + ATP = 2-thiouridine(34) in tRNA + L-cysteinyl-[protein] + A + AMP + diphosphate + H(+)</text>
        <dbReference type="Rhea" id="RHEA:47032"/>
        <dbReference type="Rhea" id="RHEA-COMP:10131"/>
        <dbReference type="Rhea" id="RHEA-COMP:11726"/>
        <dbReference type="Rhea" id="RHEA-COMP:11727"/>
        <dbReference type="Rhea" id="RHEA-COMP:11728"/>
        <dbReference type="ChEBI" id="CHEBI:13193"/>
        <dbReference type="ChEBI" id="CHEBI:15378"/>
        <dbReference type="ChEBI" id="CHEBI:17499"/>
        <dbReference type="ChEBI" id="CHEBI:29950"/>
        <dbReference type="ChEBI" id="CHEBI:30616"/>
        <dbReference type="ChEBI" id="CHEBI:33019"/>
        <dbReference type="ChEBI" id="CHEBI:61963"/>
        <dbReference type="ChEBI" id="CHEBI:65315"/>
        <dbReference type="ChEBI" id="CHEBI:87170"/>
        <dbReference type="ChEBI" id="CHEBI:456215"/>
        <dbReference type="EC" id="2.8.1.13"/>
    </reaction>
</comment>
<dbReference type="Pfam" id="PF03054">
    <property type="entry name" value="tRNA_Me_trans"/>
    <property type="match status" value="1"/>
</dbReference>
<keyword evidence="11 14" id="KW-0694">RNA-binding</keyword>
<evidence type="ECO:0000256" key="13">
    <source>
        <dbReference type="ARBA" id="ARBA00051542"/>
    </source>
</evidence>
<name>A0A1F6TE76_9PROT</name>
<feature type="site" description="Interaction with tRNA" evidence="14">
    <location>
        <position position="122"/>
    </location>
</feature>
<reference evidence="17 18" key="1">
    <citation type="journal article" date="2016" name="Nat. Commun.">
        <title>Thousands of microbial genomes shed light on interconnected biogeochemical processes in an aquifer system.</title>
        <authorList>
            <person name="Anantharaman K."/>
            <person name="Brown C.T."/>
            <person name="Hug L.A."/>
            <person name="Sharon I."/>
            <person name="Castelle C.J."/>
            <person name="Probst A.J."/>
            <person name="Thomas B.C."/>
            <person name="Singh A."/>
            <person name="Wilkins M.J."/>
            <person name="Karaoz U."/>
            <person name="Brodie E.L."/>
            <person name="Williams K.H."/>
            <person name="Hubbard S.S."/>
            <person name="Banfield J.F."/>
        </authorList>
    </citation>
    <scope>NUCLEOTIDE SEQUENCE [LARGE SCALE GENOMIC DNA]</scope>
</reference>
<evidence type="ECO:0000256" key="8">
    <source>
        <dbReference type="ARBA" id="ARBA00022694"/>
    </source>
</evidence>
<evidence type="ECO:0000256" key="3">
    <source>
        <dbReference type="ARBA" id="ARBA00011949"/>
    </source>
</evidence>
<feature type="region of interest" description="Interaction with target base in tRNA" evidence="14">
    <location>
        <begin position="92"/>
        <end position="94"/>
    </location>
</feature>
<dbReference type="FunFam" id="2.30.30.280:FF:000001">
    <property type="entry name" value="tRNA-specific 2-thiouridylase MnmA"/>
    <property type="match status" value="1"/>
</dbReference>
<evidence type="ECO:0000256" key="6">
    <source>
        <dbReference type="ARBA" id="ARBA00022555"/>
    </source>
</evidence>
<comment type="subcellular location">
    <subcellularLocation>
        <location evidence="1 14">Cytoplasm</location>
    </subcellularLocation>
</comment>
<feature type="active site" description="Cysteine persulfide intermediate" evidence="14">
    <location>
        <position position="193"/>
    </location>
</feature>
<evidence type="ECO:0000313" key="17">
    <source>
        <dbReference type="EMBL" id="OGI43438.1"/>
    </source>
</evidence>
<keyword evidence="12" id="KW-1015">Disulfide bond</keyword>
<dbReference type="FunFam" id="2.40.30.10:FF:000023">
    <property type="entry name" value="tRNA-specific 2-thiouridylase MnmA"/>
    <property type="match status" value="1"/>
</dbReference>
<comment type="caution">
    <text evidence="17">The sequence shown here is derived from an EMBL/GenBank/DDBJ whole genome shotgun (WGS) entry which is preliminary data.</text>
</comment>
<keyword evidence="7 14" id="KW-0808">Transferase</keyword>
<dbReference type="InterPro" id="IPR014729">
    <property type="entry name" value="Rossmann-like_a/b/a_fold"/>
</dbReference>
<dbReference type="Pfam" id="PF20259">
    <property type="entry name" value="tRNA_Me_trans_M"/>
    <property type="match status" value="1"/>
</dbReference>
<evidence type="ECO:0000256" key="1">
    <source>
        <dbReference type="ARBA" id="ARBA00004496"/>
    </source>
</evidence>
<dbReference type="EMBL" id="MFST01000118">
    <property type="protein sequence ID" value="OGI43438.1"/>
    <property type="molecule type" value="Genomic_DNA"/>
</dbReference>
<gene>
    <name evidence="14" type="primary">mnmA</name>
    <name evidence="17" type="ORF">A2V92_00865</name>
</gene>
<dbReference type="AlphaFoldDB" id="A0A1F6TE76"/>
<comment type="function">
    <text evidence="14">Catalyzes the 2-thiolation of uridine at the wobble position (U34) of tRNA, leading to the formation of s(2)U34.</text>
</comment>
<dbReference type="Gene3D" id="3.40.50.620">
    <property type="entry name" value="HUPs"/>
    <property type="match status" value="1"/>
</dbReference>
<evidence type="ECO:0000256" key="10">
    <source>
        <dbReference type="ARBA" id="ARBA00022840"/>
    </source>
</evidence>
<dbReference type="InterPro" id="IPR046885">
    <property type="entry name" value="MnmA-like_C"/>
</dbReference>
<evidence type="ECO:0000256" key="12">
    <source>
        <dbReference type="ARBA" id="ARBA00023157"/>
    </source>
</evidence>
<proteinExistence type="inferred from homology"/>